<keyword evidence="2" id="KW-1185">Reference proteome</keyword>
<gene>
    <name evidence="1" type="ORF">Pint_17596</name>
</gene>
<sequence>MIKVLFEQYKDYKRYSYMIANALDGEKRFTAAQVSRKLKQLGLRPPQQKRSEAQMHLRDEGLNDSSTVEAHDSDKETLLSLTNKRKSNDGGGRFFGEGSQEKDMQGKLSDDFDDETLTSVFKSSLSSLVGHRKSRKLHSKPTDDRLETIQVEKTNEDAGNGGTTDAMGSFAPVNNADDLPHLLMDDELADSGYDVAAGEILSSAVSRRKLRMVIDPEDED</sequence>
<evidence type="ECO:0000313" key="2">
    <source>
        <dbReference type="Proteomes" id="UP001163603"/>
    </source>
</evidence>
<dbReference type="EMBL" id="CM047739">
    <property type="protein sequence ID" value="KAJ0042369.1"/>
    <property type="molecule type" value="Genomic_DNA"/>
</dbReference>
<dbReference type="Proteomes" id="UP001163603">
    <property type="component" value="Chromosome 4"/>
</dbReference>
<evidence type="ECO:0000313" key="1">
    <source>
        <dbReference type="EMBL" id="KAJ0042369.1"/>
    </source>
</evidence>
<protein>
    <submittedName>
        <fullName evidence="1">Uncharacterized protein</fullName>
    </submittedName>
</protein>
<name>A0ACC0YUK1_9ROSI</name>
<proteinExistence type="predicted"/>
<organism evidence="1 2">
    <name type="scientific">Pistacia integerrima</name>
    <dbReference type="NCBI Taxonomy" id="434235"/>
    <lineage>
        <taxon>Eukaryota</taxon>
        <taxon>Viridiplantae</taxon>
        <taxon>Streptophyta</taxon>
        <taxon>Embryophyta</taxon>
        <taxon>Tracheophyta</taxon>
        <taxon>Spermatophyta</taxon>
        <taxon>Magnoliopsida</taxon>
        <taxon>eudicotyledons</taxon>
        <taxon>Gunneridae</taxon>
        <taxon>Pentapetalae</taxon>
        <taxon>rosids</taxon>
        <taxon>malvids</taxon>
        <taxon>Sapindales</taxon>
        <taxon>Anacardiaceae</taxon>
        <taxon>Pistacia</taxon>
    </lineage>
</organism>
<accession>A0ACC0YUK1</accession>
<reference evidence="2" key="1">
    <citation type="journal article" date="2023" name="G3 (Bethesda)">
        <title>Genome assembly and association tests identify interacting loci associated with vigor, precocity, and sex in interspecific pistachio rootstocks.</title>
        <authorList>
            <person name="Palmer W."/>
            <person name="Jacygrad E."/>
            <person name="Sagayaradj S."/>
            <person name="Cavanaugh K."/>
            <person name="Han R."/>
            <person name="Bertier L."/>
            <person name="Beede B."/>
            <person name="Kafkas S."/>
            <person name="Golino D."/>
            <person name="Preece J."/>
            <person name="Michelmore R."/>
        </authorList>
    </citation>
    <scope>NUCLEOTIDE SEQUENCE [LARGE SCALE GENOMIC DNA]</scope>
</reference>
<comment type="caution">
    <text evidence="1">The sequence shown here is derived from an EMBL/GenBank/DDBJ whole genome shotgun (WGS) entry which is preliminary data.</text>
</comment>